<organism evidence="2 3">
    <name type="scientific">Zootermopsis nevadensis</name>
    <name type="common">Dampwood termite</name>
    <dbReference type="NCBI Taxonomy" id="136037"/>
    <lineage>
        <taxon>Eukaryota</taxon>
        <taxon>Metazoa</taxon>
        <taxon>Ecdysozoa</taxon>
        <taxon>Arthropoda</taxon>
        <taxon>Hexapoda</taxon>
        <taxon>Insecta</taxon>
        <taxon>Pterygota</taxon>
        <taxon>Neoptera</taxon>
        <taxon>Polyneoptera</taxon>
        <taxon>Dictyoptera</taxon>
        <taxon>Blattodea</taxon>
        <taxon>Blattoidea</taxon>
        <taxon>Termitoidae</taxon>
        <taxon>Termopsidae</taxon>
        <taxon>Zootermopsis</taxon>
    </lineage>
</organism>
<sequence length="134" mass="15391">MVLATSSRQEDFTVGRKVDNPTTAAFTRSSNLRHGISQTPDSYKLPSGYSGRERTGTRDVRFPNCGPCTTNEHPTSVGLGNEVQNWGCRQTSRCFLWKTSRKRSLGSYKRTVKQAITMQITRQRELDRWYQQRK</sequence>
<gene>
    <name evidence="2" type="ORF">L798_06396</name>
</gene>
<accession>A0A067RFR9</accession>
<proteinExistence type="predicted"/>
<dbReference type="AlphaFoldDB" id="A0A067RFR9"/>
<feature type="region of interest" description="Disordered" evidence="1">
    <location>
        <begin position="35"/>
        <end position="58"/>
    </location>
</feature>
<evidence type="ECO:0000313" key="2">
    <source>
        <dbReference type="EMBL" id="KDR19040.1"/>
    </source>
</evidence>
<keyword evidence="3" id="KW-1185">Reference proteome</keyword>
<dbReference type="Proteomes" id="UP000027135">
    <property type="component" value="Unassembled WGS sequence"/>
</dbReference>
<dbReference type="InParanoid" id="A0A067RFR9"/>
<evidence type="ECO:0000313" key="3">
    <source>
        <dbReference type="Proteomes" id="UP000027135"/>
    </source>
</evidence>
<evidence type="ECO:0000256" key="1">
    <source>
        <dbReference type="SAM" id="MobiDB-lite"/>
    </source>
</evidence>
<dbReference type="EMBL" id="KK852663">
    <property type="protein sequence ID" value="KDR19040.1"/>
    <property type="molecule type" value="Genomic_DNA"/>
</dbReference>
<protein>
    <submittedName>
        <fullName evidence="2">Uncharacterized protein</fullName>
    </submittedName>
</protein>
<name>A0A067RFR9_ZOONE</name>
<reference evidence="2 3" key="1">
    <citation type="journal article" date="2014" name="Nat. Commun.">
        <title>Molecular traces of alternative social organization in a termite genome.</title>
        <authorList>
            <person name="Terrapon N."/>
            <person name="Li C."/>
            <person name="Robertson H.M."/>
            <person name="Ji L."/>
            <person name="Meng X."/>
            <person name="Booth W."/>
            <person name="Chen Z."/>
            <person name="Childers C.P."/>
            <person name="Glastad K.M."/>
            <person name="Gokhale K."/>
            <person name="Gowin J."/>
            <person name="Gronenberg W."/>
            <person name="Hermansen R.A."/>
            <person name="Hu H."/>
            <person name="Hunt B.G."/>
            <person name="Huylmans A.K."/>
            <person name="Khalil S.M."/>
            <person name="Mitchell R.D."/>
            <person name="Munoz-Torres M.C."/>
            <person name="Mustard J.A."/>
            <person name="Pan H."/>
            <person name="Reese J.T."/>
            <person name="Scharf M.E."/>
            <person name="Sun F."/>
            <person name="Vogel H."/>
            <person name="Xiao J."/>
            <person name="Yang W."/>
            <person name="Yang Z."/>
            <person name="Yang Z."/>
            <person name="Zhou J."/>
            <person name="Zhu J."/>
            <person name="Brent C.S."/>
            <person name="Elsik C.G."/>
            <person name="Goodisman M.A."/>
            <person name="Liberles D.A."/>
            <person name="Roe R.M."/>
            <person name="Vargo E.L."/>
            <person name="Vilcinskas A."/>
            <person name="Wang J."/>
            <person name="Bornberg-Bauer E."/>
            <person name="Korb J."/>
            <person name="Zhang G."/>
            <person name="Liebig J."/>
        </authorList>
    </citation>
    <scope>NUCLEOTIDE SEQUENCE [LARGE SCALE GENOMIC DNA]</scope>
    <source>
        <tissue evidence="2">Whole organism</tissue>
    </source>
</reference>